<evidence type="ECO:0000313" key="1">
    <source>
        <dbReference type="EMBL" id="KAG1789566.1"/>
    </source>
</evidence>
<accession>A0A9P7AHF4</accession>
<dbReference type="OrthoDB" id="2688879at2759"/>
<evidence type="ECO:0000313" key="2">
    <source>
        <dbReference type="Proteomes" id="UP000719766"/>
    </source>
</evidence>
<name>A0A9P7AHF4_9AGAM</name>
<dbReference type="GeneID" id="64594295"/>
<sequence>MSIYAQSQICSESANDIAAGPSNAVEFQQNATTPTEPQAASATDRSIQKIMKMHDHWRHPLAHRRVLIRIVICCGTTENPHLIVQKNEHNQRTEVIHQLWPLCLIRSNVNPSTLEKVISKTMKKPITEDEILKLASPWFSQFNYNVRRRLNDTLDSHTGFGLGDGAYGDVLTDKIWSAFRCLSDHLHTCSHFPTMDFTNS</sequence>
<gene>
    <name evidence="1" type="ORF">HD556DRAFT_1311325</name>
</gene>
<organism evidence="1 2">
    <name type="scientific">Suillus plorans</name>
    <dbReference type="NCBI Taxonomy" id="116603"/>
    <lineage>
        <taxon>Eukaryota</taxon>
        <taxon>Fungi</taxon>
        <taxon>Dikarya</taxon>
        <taxon>Basidiomycota</taxon>
        <taxon>Agaricomycotina</taxon>
        <taxon>Agaricomycetes</taxon>
        <taxon>Agaricomycetidae</taxon>
        <taxon>Boletales</taxon>
        <taxon>Suillineae</taxon>
        <taxon>Suillaceae</taxon>
        <taxon>Suillus</taxon>
    </lineage>
</organism>
<dbReference type="Proteomes" id="UP000719766">
    <property type="component" value="Unassembled WGS sequence"/>
</dbReference>
<keyword evidence="2" id="KW-1185">Reference proteome</keyword>
<dbReference type="AlphaFoldDB" id="A0A9P7AHF4"/>
<protein>
    <submittedName>
        <fullName evidence="1">Uncharacterized protein</fullName>
    </submittedName>
</protein>
<dbReference type="RefSeq" id="XP_041156626.1">
    <property type="nucleotide sequence ID" value="XM_041300531.1"/>
</dbReference>
<reference evidence="1" key="1">
    <citation type="journal article" date="2020" name="New Phytol.">
        <title>Comparative genomics reveals dynamic genome evolution in host specialist ectomycorrhizal fungi.</title>
        <authorList>
            <person name="Lofgren L.A."/>
            <person name="Nguyen N.H."/>
            <person name="Vilgalys R."/>
            <person name="Ruytinx J."/>
            <person name="Liao H.L."/>
            <person name="Branco S."/>
            <person name="Kuo A."/>
            <person name="LaButti K."/>
            <person name="Lipzen A."/>
            <person name="Andreopoulos W."/>
            <person name="Pangilinan J."/>
            <person name="Riley R."/>
            <person name="Hundley H."/>
            <person name="Na H."/>
            <person name="Barry K."/>
            <person name="Grigoriev I.V."/>
            <person name="Stajich J.E."/>
            <person name="Kennedy P.G."/>
        </authorList>
    </citation>
    <scope>NUCLEOTIDE SEQUENCE</scope>
    <source>
        <strain evidence="1">S12</strain>
    </source>
</reference>
<dbReference type="EMBL" id="JABBWE010000058">
    <property type="protein sequence ID" value="KAG1789566.1"/>
    <property type="molecule type" value="Genomic_DNA"/>
</dbReference>
<proteinExistence type="predicted"/>
<comment type="caution">
    <text evidence="1">The sequence shown here is derived from an EMBL/GenBank/DDBJ whole genome shotgun (WGS) entry which is preliminary data.</text>
</comment>